<dbReference type="InterPro" id="IPR003954">
    <property type="entry name" value="RRM_euk-type"/>
</dbReference>
<dbReference type="PROSITE" id="PS51309">
    <property type="entry name" value="PABC"/>
    <property type="match status" value="1"/>
</dbReference>
<feature type="compositionally biased region" description="Low complexity" evidence="8">
    <location>
        <begin position="491"/>
        <end position="512"/>
    </location>
</feature>
<evidence type="ECO:0000259" key="10">
    <source>
        <dbReference type="PROSITE" id="PS51309"/>
    </source>
</evidence>
<keyword evidence="5 6" id="KW-0694">RNA-binding</keyword>
<dbReference type="GO" id="GO:0005737">
    <property type="term" value="C:cytoplasm"/>
    <property type="evidence" value="ECO:0007669"/>
    <property type="project" value="UniProtKB-SubCell"/>
</dbReference>
<dbReference type="CDD" id="cd12379">
    <property type="entry name" value="RRM2_I_PABPs"/>
    <property type="match status" value="1"/>
</dbReference>
<dbReference type="FunFam" id="3.30.70.330:FF:000091">
    <property type="entry name" value="Polyadenylate-binding protein"/>
    <property type="match status" value="1"/>
</dbReference>
<dbReference type="NCBIfam" id="TIGR01628">
    <property type="entry name" value="PABP-1234"/>
    <property type="match status" value="1"/>
</dbReference>
<comment type="similarity">
    <text evidence="2 7">Belongs to the polyadenylate-binding protein type-1 family.</text>
</comment>
<dbReference type="InterPro" id="IPR012677">
    <property type="entry name" value="Nucleotide-bd_a/b_plait_sf"/>
</dbReference>
<dbReference type="SUPFAM" id="SSF54928">
    <property type="entry name" value="RNA-binding domain, RBD"/>
    <property type="match status" value="2"/>
</dbReference>
<dbReference type="CDD" id="cd12381">
    <property type="entry name" value="RRM4_I_PABPs"/>
    <property type="match status" value="1"/>
</dbReference>
<keyword evidence="4" id="KW-0677">Repeat</keyword>
<feature type="domain" description="RRM" evidence="9">
    <location>
        <begin position="120"/>
        <end position="197"/>
    </location>
</feature>
<dbReference type="InterPro" id="IPR006515">
    <property type="entry name" value="PABP_1234"/>
</dbReference>
<evidence type="ECO:0000313" key="12">
    <source>
        <dbReference type="WBParaSite" id="MBELARI_LOCUS4913"/>
    </source>
</evidence>
<dbReference type="PROSITE" id="PS50102">
    <property type="entry name" value="RRM"/>
    <property type="match status" value="4"/>
</dbReference>
<dbReference type="GO" id="GO:0003723">
    <property type="term" value="F:RNA binding"/>
    <property type="evidence" value="ECO:0007669"/>
    <property type="project" value="UniProtKB-UniRule"/>
</dbReference>
<dbReference type="InterPro" id="IPR035979">
    <property type="entry name" value="RBD_domain_sf"/>
</dbReference>
<name>A0AAF3FDD0_9BILA</name>
<dbReference type="PANTHER" id="PTHR24012">
    <property type="entry name" value="RNA BINDING PROTEIN"/>
    <property type="match status" value="1"/>
</dbReference>
<evidence type="ECO:0000256" key="8">
    <source>
        <dbReference type="SAM" id="MobiDB-lite"/>
    </source>
</evidence>
<feature type="domain" description="RRM" evidence="9">
    <location>
        <begin position="32"/>
        <end position="110"/>
    </location>
</feature>
<accession>A0AAF3FDD0</accession>
<dbReference type="Pfam" id="PF00076">
    <property type="entry name" value="RRM_1"/>
    <property type="match status" value="4"/>
</dbReference>
<comment type="function">
    <text evidence="7">Binds the poly(A) tail of mRNA.</text>
</comment>
<dbReference type="WBParaSite" id="MBELARI_LOCUS4913">
    <property type="protein sequence ID" value="MBELARI_LOCUS4913"/>
    <property type="gene ID" value="MBELARI_LOCUS4913"/>
</dbReference>
<dbReference type="Pfam" id="PF00658">
    <property type="entry name" value="MLLE"/>
    <property type="match status" value="1"/>
</dbReference>
<feature type="domain" description="RRM" evidence="9">
    <location>
        <begin position="320"/>
        <end position="397"/>
    </location>
</feature>
<evidence type="ECO:0000259" key="9">
    <source>
        <dbReference type="PROSITE" id="PS50102"/>
    </source>
</evidence>
<organism evidence="11 12">
    <name type="scientific">Mesorhabditis belari</name>
    <dbReference type="NCBI Taxonomy" id="2138241"/>
    <lineage>
        <taxon>Eukaryota</taxon>
        <taxon>Metazoa</taxon>
        <taxon>Ecdysozoa</taxon>
        <taxon>Nematoda</taxon>
        <taxon>Chromadorea</taxon>
        <taxon>Rhabditida</taxon>
        <taxon>Rhabditina</taxon>
        <taxon>Rhabditomorpha</taxon>
        <taxon>Rhabditoidea</taxon>
        <taxon>Rhabditidae</taxon>
        <taxon>Mesorhabditinae</taxon>
        <taxon>Mesorhabditis</taxon>
    </lineage>
</organism>
<protein>
    <recommendedName>
        <fullName evidence="7">Polyadenylate-binding protein</fullName>
        <shortName evidence="7">PABP</shortName>
    </recommendedName>
</protein>
<reference evidence="12" key="1">
    <citation type="submission" date="2024-02" db="UniProtKB">
        <authorList>
            <consortium name="WormBaseParasite"/>
        </authorList>
    </citation>
    <scope>IDENTIFICATION</scope>
</reference>
<dbReference type="FunFam" id="3.30.70.330:FF:000003">
    <property type="entry name" value="Polyadenylate-binding protein"/>
    <property type="match status" value="1"/>
</dbReference>
<dbReference type="InterPro" id="IPR002004">
    <property type="entry name" value="PABP_HYD_C"/>
</dbReference>
<keyword evidence="3 7" id="KW-0963">Cytoplasm</keyword>
<feature type="domain" description="PABC" evidence="10">
    <location>
        <begin position="525"/>
        <end position="604"/>
    </location>
</feature>
<dbReference type="Proteomes" id="UP000887575">
    <property type="component" value="Unassembled WGS sequence"/>
</dbReference>
<evidence type="ECO:0000256" key="3">
    <source>
        <dbReference type="ARBA" id="ARBA00022490"/>
    </source>
</evidence>
<dbReference type="Gene3D" id="1.10.1900.10">
    <property type="entry name" value="c-terminal domain of poly(a) binding protein"/>
    <property type="match status" value="1"/>
</dbReference>
<evidence type="ECO:0000256" key="1">
    <source>
        <dbReference type="ARBA" id="ARBA00004496"/>
    </source>
</evidence>
<dbReference type="SMART" id="SM00517">
    <property type="entry name" value="PolyA"/>
    <property type="match status" value="1"/>
</dbReference>
<feature type="domain" description="RRM" evidence="9">
    <location>
        <begin position="213"/>
        <end position="294"/>
    </location>
</feature>
<evidence type="ECO:0000256" key="6">
    <source>
        <dbReference type="PROSITE-ProRule" id="PRU00176"/>
    </source>
</evidence>
<dbReference type="InterPro" id="IPR045305">
    <property type="entry name" value="RRM2_I_PABPs"/>
</dbReference>
<dbReference type="InterPro" id="IPR000504">
    <property type="entry name" value="RRM_dom"/>
</dbReference>
<evidence type="ECO:0000313" key="11">
    <source>
        <dbReference type="Proteomes" id="UP000887575"/>
    </source>
</evidence>
<dbReference type="FunFam" id="3.30.70.330:FF:000234">
    <property type="entry name" value="Polyadenylate-binding protein 5"/>
    <property type="match status" value="1"/>
</dbReference>
<proteinExistence type="inferred from homology"/>
<evidence type="ECO:0000256" key="4">
    <source>
        <dbReference type="ARBA" id="ARBA00022737"/>
    </source>
</evidence>
<comment type="subcellular location">
    <subcellularLocation>
        <location evidence="1 7">Cytoplasm</location>
    </subcellularLocation>
</comment>
<dbReference type="Gene3D" id="3.30.70.330">
    <property type="match status" value="4"/>
</dbReference>
<dbReference type="SMART" id="SM00361">
    <property type="entry name" value="RRM_1"/>
    <property type="match status" value="3"/>
</dbReference>
<dbReference type="SMART" id="SM00360">
    <property type="entry name" value="RRM"/>
    <property type="match status" value="4"/>
</dbReference>
<keyword evidence="11" id="KW-1185">Reference proteome</keyword>
<dbReference type="AlphaFoldDB" id="A0AAF3FDD0"/>
<feature type="region of interest" description="Disordered" evidence="8">
    <location>
        <begin position="480"/>
        <end position="521"/>
    </location>
</feature>
<dbReference type="InterPro" id="IPR036053">
    <property type="entry name" value="PABP-dom"/>
</dbReference>
<evidence type="ECO:0000256" key="5">
    <source>
        <dbReference type="ARBA" id="ARBA00022884"/>
    </source>
</evidence>
<dbReference type="SUPFAM" id="SSF63570">
    <property type="entry name" value="PABC (PABP) domain"/>
    <property type="match status" value="1"/>
</dbReference>
<evidence type="ECO:0000256" key="2">
    <source>
        <dbReference type="ARBA" id="ARBA00008557"/>
    </source>
</evidence>
<sequence length="606" mass="66895">MGKERSDREKQKKMSVPVTTLPTVASGPYAMASLYVGDLHSAVTEAQLFEKFSQAGPVLSIRVCRDAVTRRSLGYAYVNFQQPDHAKVALDTMNFDPMNGKSMRIMWSNRDPSARRSGAGNIFIKNLDKSIDHKALHDTFSLFGNILSCKVATDDNADSKGYGFVHFEEEDAAARAIEKVNGMLLAEKMVFVGKFKPRSARMRELGESPHAFNNVFVKNFGSNLDNEGLQKLFEKFGPIESCVVMLDGEDKSKGFGFVSFEKSDDAMKAVEGLDGTIVDGDGAEQKLTVCRAQKRSERAAELKHRYEQFKIDTMQRYQGVNLYVKNLDDSVDDEGLNKLFAAYGKITSAKVMKDEADRSKGFGFVCFEKPDEATKAQAEMNGKIMTSKPLYVAMAQRKEDRRAHLASQYMQRLASARTTQGVAIPTGQMFAPAAGGYFVNPMQNPYMATAPMPMAATAVRRWGGQQPQGGQQQYNMMGGRQNFRHGGAGGMPPRRQQGGMPPRQQKPYQQAGAGAGGGQHVDQQQTTLTAQMLAQATPQEQKQMLGESIYEKITQQYGTQSDVGKLTGMMLEIDNSELLMLLNDPELFRQRVQEAANVLSSAGPRS</sequence>
<dbReference type="InterPro" id="IPR034364">
    <property type="entry name" value="PABP_RRM1"/>
</dbReference>
<evidence type="ECO:0000256" key="7">
    <source>
        <dbReference type="RuleBase" id="RU362004"/>
    </source>
</evidence>
<dbReference type="CDD" id="cd12378">
    <property type="entry name" value="RRM1_I_PABPs"/>
    <property type="match status" value="1"/>
</dbReference>